<dbReference type="InterPro" id="IPR000683">
    <property type="entry name" value="Gfo/Idh/MocA-like_OxRdtase_N"/>
</dbReference>
<dbReference type="PANTHER" id="PTHR42840:SF3">
    <property type="entry name" value="BINDING ROSSMANN FOLD OXIDOREDUCTASE, PUTATIVE (AFU_ORTHOLOGUE AFUA_2G10240)-RELATED"/>
    <property type="match status" value="1"/>
</dbReference>
<dbReference type="InterPro" id="IPR004104">
    <property type="entry name" value="Gfo/Idh/MocA-like_OxRdtase_C"/>
</dbReference>
<feature type="domain" description="Gfo/Idh/MocA-like oxidoreductase N-terminal" evidence="2">
    <location>
        <begin position="166"/>
        <end position="283"/>
    </location>
</feature>
<dbReference type="SUPFAM" id="SSF55347">
    <property type="entry name" value="Glyceraldehyde-3-phosphate dehydrogenase-like, C-terminal domain"/>
    <property type="match status" value="2"/>
</dbReference>
<gene>
    <name evidence="4" type="ORF">PMEA_00019120</name>
</gene>
<dbReference type="PANTHER" id="PTHR42840">
    <property type="entry name" value="NAD(P)-BINDING ROSSMANN-FOLD SUPERFAMILY PROTEIN-RELATED"/>
    <property type="match status" value="1"/>
</dbReference>
<proteinExistence type="predicted"/>
<dbReference type="AlphaFoldDB" id="A0AAU9X8H9"/>
<evidence type="ECO:0008006" key="6">
    <source>
        <dbReference type="Google" id="ProtNLM"/>
    </source>
</evidence>
<evidence type="ECO:0000259" key="3">
    <source>
        <dbReference type="Pfam" id="PF02894"/>
    </source>
</evidence>
<feature type="domain" description="Gfo/Idh/MocA-like oxidoreductase C-terminal" evidence="3">
    <location>
        <begin position="2"/>
        <end position="145"/>
    </location>
</feature>
<evidence type="ECO:0000256" key="1">
    <source>
        <dbReference type="ARBA" id="ARBA00023002"/>
    </source>
</evidence>
<dbReference type="Pfam" id="PF01408">
    <property type="entry name" value="GFO_IDH_MocA"/>
    <property type="match status" value="1"/>
</dbReference>
<organism evidence="4 5">
    <name type="scientific">Pocillopora meandrina</name>
    <dbReference type="NCBI Taxonomy" id="46732"/>
    <lineage>
        <taxon>Eukaryota</taxon>
        <taxon>Metazoa</taxon>
        <taxon>Cnidaria</taxon>
        <taxon>Anthozoa</taxon>
        <taxon>Hexacorallia</taxon>
        <taxon>Scleractinia</taxon>
        <taxon>Astrocoeniina</taxon>
        <taxon>Pocilloporidae</taxon>
        <taxon>Pocillopora</taxon>
    </lineage>
</organism>
<keyword evidence="5" id="KW-1185">Reference proteome</keyword>
<comment type="caution">
    <text evidence="4">The sequence shown here is derived from an EMBL/GenBank/DDBJ whole genome shotgun (WGS) entry which is preliminary data.</text>
</comment>
<dbReference type="Proteomes" id="UP001159428">
    <property type="component" value="Unassembled WGS sequence"/>
</dbReference>
<protein>
    <recommendedName>
        <fullName evidence="6">Oxidoreductase YrbE</fullName>
    </recommendedName>
</protein>
<keyword evidence="1" id="KW-0560">Oxidoreductase</keyword>
<evidence type="ECO:0000259" key="2">
    <source>
        <dbReference type="Pfam" id="PF01408"/>
    </source>
</evidence>
<accession>A0AAU9X8H9</accession>
<feature type="domain" description="Gfo/Idh/MocA-like oxidoreductase C-terminal" evidence="3">
    <location>
        <begin position="302"/>
        <end position="495"/>
    </location>
</feature>
<sequence>MLGEAPHTVFCLAHAFHAHIGAMNDVDTVGVVMKFPSGAIGQIDMSRHAVYGYDQRVEVFGSGGMLTSDNQSSLCATYFHTSGSTQNPIKVSFPQRYSEAYELEMNHFIDVIKHKDNLLISKDDVLRSFTVVEAIEKSFRTGKPVIFLYSASKATLNTMSHGSRIGFVVFGLGRAGIIHSTNLIRNPQATLKWIVDIDEDKAKNFVTENFTDTQVIAPSDMNRALLDPTVQAAVVATPTDMHEDIVMRCLRAGKAVFCEKPVAPTLEAIESCYKEADSQHLPLLCAFNRRFDPTVRSVFDRVRKDDIGNIQVVKTTSRDSPLPSEGFLRISGGIFHDCCVHDVDVICWMLGEAPHTVFCLAHAFHAYIGAMNDVDTVGVVMKFPSGAIGQIDLSRHAVYGYDQRVEVFGSDGMLTSDNQSSLCATYFHASGSTQNPIKFSFPQRYSEAYELEMNHFIDVIKRKDDLLISKDDVLRSFTVVEAIEKSFQTGQPVSL</sequence>
<dbReference type="Pfam" id="PF02894">
    <property type="entry name" value="GFO_IDH_MocA_C"/>
    <property type="match status" value="2"/>
</dbReference>
<evidence type="ECO:0000313" key="4">
    <source>
        <dbReference type="EMBL" id="CAH3140071.1"/>
    </source>
</evidence>
<dbReference type="GO" id="GO:0006740">
    <property type="term" value="P:NADPH regeneration"/>
    <property type="evidence" value="ECO:0007669"/>
    <property type="project" value="TreeGrafter"/>
</dbReference>
<dbReference type="Gene3D" id="3.40.50.720">
    <property type="entry name" value="NAD(P)-binding Rossmann-like Domain"/>
    <property type="match status" value="1"/>
</dbReference>
<reference evidence="4 5" key="1">
    <citation type="submission" date="2022-05" db="EMBL/GenBank/DDBJ databases">
        <authorList>
            <consortium name="Genoscope - CEA"/>
            <person name="William W."/>
        </authorList>
    </citation>
    <scope>NUCLEOTIDE SEQUENCE [LARGE SCALE GENOMIC DNA]</scope>
</reference>
<dbReference type="Gene3D" id="3.30.360.10">
    <property type="entry name" value="Dihydrodipicolinate Reductase, domain 2"/>
    <property type="match status" value="2"/>
</dbReference>
<dbReference type="GO" id="GO:0005737">
    <property type="term" value="C:cytoplasm"/>
    <property type="evidence" value="ECO:0007669"/>
    <property type="project" value="TreeGrafter"/>
</dbReference>
<dbReference type="InterPro" id="IPR036291">
    <property type="entry name" value="NAD(P)-bd_dom_sf"/>
</dbReference>
<dbReference type="GO" id="GO:0016491">
    <property type="term" value="F:oxidoreductase activity"/>
    <property type="evidence" value="ECO:0007669"/>
    <property type="project" value="UniProtKB-KW"/>
</dbReference>
<dbReference type="EMBL" id="CALNXJ010000033">
    <property type="protein sequence ID" value="CAH3140071.1"/>
    <property type="molecule type" value="Genomic_DNA"/>
</dbReference>
<name>A0AAU9X8H9_9CNID</name>
<dbReference type="SUPFAM" id="SSF51735">
    <property type="entry name" value="NAD(P)-binding Rossmann-fold domains"/>
    <property type="match status" value="1"/>
</dbReference>
<dbReference type="GO" id="GO:0000166">
    <property type="term" value="F:nucleotide binding"/>
    <property type="evidence" value="ECO:0007669"/>
    <property type="project" value="InterPro"/>
</dbReference>
<evidence type="ECO:0000313" key="5">
    <source>
        <dbReference type="Proteomes" id="UP001159428"/>
    </source>
</evidence>